<dbReference type="PANTHER" id="PTHR14375">
    <property type="entry name" value="SIMILAR TO RIKEN CDNA 4931414P19"/>
    <property type="match status" value="1"/>
</dbReference>
<proteinExistence type="predicted"/>
<reference evidence="2" key="1">
    <citation type="submission" date="2021-01" db="UniProtKB">
        <authorList>
            <consortium name="EnsemblMetazoa"/>
        </authorList>
    </citation>
    <scope>IDENTIFICATION</scope>
</reference>
<dbReference type="InterPro" id="IPR028101">
    <property type="entry name" value="DUF4616"/>
</dbReference>
<dbReference type="AlphaFoldDB" id="A0A7M5XFV6"/>
<dbReference type="PANTHER" id="PTHR14375:SF2">
    <property type="entry name" value="SIMILAR TO RIKEN CDNA 4931414P19"/>
    <property type="match status" value="1"/>
</dbReference>
<accession>A0A7M5XFV6</accession>
<dbReference type="OrthoDB" id="3264915at2759"/>
<evidence type="ECO:0000256" key="1">
    <source>
        <dbReference type="SAM" id="MobiDB-lite"/>
    </source>
</evidence>
<dbReference type="EnsemblMetazoa" id="CLYHEMT022257.1">
    <property type="protein sequence ID" value="CLYHEMP022257.1"/>
    <property type="gene ID" value="CLYHEMG022257"/>
</dbReference>
<evidence type="ECO:0000313" key="3">
    <source>
        <dbReference type="Proteomes" id="UP000594262"/>
    </source>
</evidence>
<feature type="compositionally biased region" description="Polar residues" evidence="1">
    <location>
        <begin position="1"/>
        <end position="15"/>
    </location>
</feature>
<evidence type="ECO:0000313" key="2">
    <source>
        <dbReference type="EnsemblMetazoa" id="CLYHEMP022257.1"/>
    </source>
</evidence>
<protein>
    <submittedName>
        <fullName evidence="2">Uncharacterized protein</fullName>
    </submittedName>
</protein>
<dbReference type="Pfam" id="PF15394">
    <property type="entry name" value="DUF4616"/>
    <property type="match status" value="1"/>
</dbReference>
<feature type="region of interest" description="Disordered" evidence="1">
    <location>
        <begin position="1"/>
        <end position="21"/>
    </location>
</feature>
<sequence>MTEAQLQSENSTNRCTSRRTKAFQRRRTVGLEMVLNGEKQALLGHLKGELMTDEESEVDDDGEKTGRLVVRKLLWRSQKLGDLILEIDAHKPLKAVKPRVFGEPSERE</sequence>
<organism evidence="2 3">
    <name type="scientific">Clytia hemisphaerica</name>
    <dbReference type="NCBI Taxonomy" id="252671"/>
    <lineage>
        <taxon>Eukaryota</taxon>
        <taxon>Metazoa</taxon>
        <taxon>Cnidaria</taxon>
        <taxon>Hydrozoa</taxon>
        <taxon>Hydroidolina</taxon>
        <taxon>Leptothecata</taxon>
        <taxon>Obeliida</taxon>
        <taxon>Clytiidae</taxon>
        <taxon>Clytia</taxon>
    </lineage>
</organism>
<dbReference type="Proteomes" id="UP000594262">
    <property type="component" value="Unplaced"/>
</dbReference>
<name>A0A7M5XFV6_9CNID</name>
<keyword evidence="3" id="KW-1185">Reference proteome</keyword>